<dbReference type="InterPro" id="IPR047215">
    <property type="entry name" value="Galactose_mutarotase-like"/>
</dbReference>
<protein>
    <submittedName>
        <fullName evidence="5">Galactose-1-epimerase</fullName>
    </submittedName>
</protein>
<dbReference type="GO" id="GO:0006006">
    <property type="term" value="P:glucose metabolic process"/>
    <property type="evidence" value="ECO:0007669"/>
    <property type="project" value="TreeGrafter"/>
</dbReference>
<evidence type="ECO:0000256" key="2">
    <source>
        <dbReference type="ARBA" id="ARBA00023235"/>
    </source>
</evidence>
<keyword evidence="2" id="KW-0413">Isomerase</keyword>
<evidence type="ECO:0000313" key="6">
    <source>
        <dbReference type="Proteomes" id="UP000215828"/>
    </source>
</evidence>
<dbReference type="GO" id="GO:0030246">
    <property type="term" value="F:carbohydrate binding"/>
    <property type="evidence" value="ECO:0007669"/>
    <property type="project" value="InterPro"/>
</dbReference>
<dbReference type="Proteomes" id="UP000215828">
    <property type="component" value="Unassembled WGS sequence"/>
</dbReference>
<evidence type="ECO:0000313" key="7">
    <source>
        <dbReference type="Proteomes" id="UP000216316"/>
    </source>
</evidence>
<dbReference type="Gene3D" id="2.70.98.10">
    <property type="match status" value="1"/>
</dbReference>
<dbReference type="GO" id="GO:0033499">
    <property type="term" value="P:galactose catabolic process via UDP-galactose, Leloir pathway"/>
    <property type="evidence" value="ECO:0007669"/>
    <property type="project" value="TreeGrafter"/>
</dbReference>
<dbReference type="PANTHER" id="PTHR10091:SF0">
    <property type="entry name" value="GALACTOSE MUTAROTASE"/>
    <property type="match status" value="1"/>
</dbReference>
<reference evidence="6 7" key="3">
    <citation type="submission" date="2017-09" db="EMBL/GenBank/DDBJ databases">
        <title>Tripartite evolution among Lactobacillus johnsonii, Lactobacillus taiwanensis, Lactobacillus reuteri and their rodent host.</title>
        <authorList>
            <person name="Wang T."/>
            <person name="Knowles S."/>
            <person name="Cheng C."/>
        </authorList>
    </citation>
    <scope>NUCLEOTIDE SEQUENCE [LARGE SCALE GENOMIC DNA]</scope>
    <source>
        <strain evidence="5 6">609q</strain>
        <strain evidence="4 7">609u</strain>
    </source>
</reference>
<accession>A0A256LFR5</accession>
<dbReference type="CDD" id="cd09019">
    <property type="entry name" value="galactose_mutarotase_like"/>
    <property type="match status" value="1"/>
</dbReference>
<keyword evidence="7" id="KW-1185">Reference proteome</keyword>
<dbReference type="InterPro" id="IPR014718">
    <property type="entry name" value="GH-type_carb-bd"/>
</dbReference>
<dbReference type="PANTHER" id="PTHR10091">
    <property type="entry name" value="ALDOSE-1-EPIMERASE"/>
    <property type="match status" value="1"/>
</dbReference>
<dbReference type="InterPro" id="IPR011013">
    <property type="entry name" value="Gal_mutarotase_sf_dom"/>
</dbReference>
<proteinExistence type="inferred from homology"/>
<sequence length="328" mass="37019">MKTSFRKYSRKNGQDLCEISLENNQGMKVKILNYGATLEKVLLDSEDMILSLNSPEDYSKERNFLGGTVGRICGRVRLGQWKHGNQIYQLPQNDGENHIHGGIGTDMKIWNFKLKNSEQESRVDLFLFDPDGDNGYLGNMKLHATYKLDNENNLSYKLEAVSDQLTIFNPANHTYFNLGERDTDLKLQLAADYYLPVGTDGLPNQGMKNVENTVFDFRQGKKISAALDSDDSQINLRNGLDHPFILNGMQPAAVLSSNKHKMIMTTNAPAIVTYTANHFNHTGVANDIGQYDGITLEAQYPPVEGIELGEITLLPFEKFERKINWNFS</sequence>
<keyword evidence="3" id="KW-0119">Carbohydrate metabolism</keyword>
<evidence type="ECO:0000313" key="4">
    <source>
        <dbReference type="EMBL" id="OYR88356.1"/>
    </source>
</evidence>
<dbReference type="EMBL" id="NGNX01000011">
    <property type="protein sequence ID" value="OYR92288.1"/>
    <property type="molecule type" value="Genomic_DNA"/>
</dbReference>
<organism evidence="5 6">
    <name type="scientific">Lactobacillus taiwanensis</name>
    <dbReference type="NCBI Taxonomy" id="508451"/>
    <lineage>
        <taxon>Bacteria</taxon>
        <taxon>Bacillati</taxon>
        <taxon>Bacillota</taxon>
        <taxon>Bacilli</taxon>
        <taxon>Lactobacillales</taxon>
        <taxon>Lactobacillaceae</taxon>
        <taxon>Lactobacillus</taxon>
    </lineage>
</organism>
<dbReference type="RefSeq" id="WP_094497114.1">
    <property type="nucleotide sequence ID" value="NZ_NGNV01000011.1"/>
</dbReference>
<comment type="caution">
    <text evidence="5">The sequence shown here is derived from an EMBL/GenBank/DDBJ whole genome shotgun (WGS) entry which is preliminary data.</text>
</comment>
<evidence type="ECO:0000313" key="5">
    <source>
        <dbReference type="EMBL" id="OYR92288.1"/>
    </source>
</evidence>
<dbReference type="Pfam" id="PF01263">
    <property type="entry name" value="Aldose_epim"/>
    <property type="match status" value="1"/>
</dbReference>
<dbReference type="EMBL" id="NGNV01000011">
    <property type="protein sequence ID" value="OYR88356.1"/>
    <property type="molecule type" value="Genomic_DNA"/>
</dbReference>
<evidence type="ECO:0000256" key="1">
    <source>
        <dbReference type="ARBA" id="ARBA00006206"/>
    </source>
</evidence>
<evidence type="ECO:0000256" key="3">
    <source>
        <dbReference type="ARBA" id="ARBA00023277"/>
    </source>
</evidence>
<name>A0A256LFR5_9LACO</name>
<reference evidence="4 7" key="2">
    <citation type="submission" date="2017-05" db="EMBL/GenBank/DDBJ databases">
        <authorList>
            <person name="Lin X.B."/>
            <person name="Stothard P."/>
            <person name="Tasseva G."/>
            <person name="Walter J."/>
        </authorList>
    </citation>
    <scope>NUCLEOTIDE SEQUENCE [LARGE SCALE GENOMIC DNA]</scope>
    <source>
        <strain evidence="4 7">609u</strain>
    </source>
</reference>
<dbReference type="InterPro" id="IPR008183">
    <property type="entry name" value="Aldose_1/G6P_1-epimerase"/>
</dbReference>
<dbReference type="AlphaFoldDB" id="A0A256LFR5"/>
<dbReference type="SUPFAM" id="SSF74650">
    <property type="entry name" value="Galactose mutarotase-like"/>
    <property type="match status" value="1"/>
</dbReference>
<dbReference type="GO" id="GO:0005737">
    <property type="term" value="C:cytoplasm"/>
    <property type="evidence" value="ECO:0007669"/>
    <property type="project" value="TreeGrafter"/>
</dbReference>
<dbReference type="Proteomes" id="UP000216316">
    <property type="component" value="Unassembled WGS sequence"/>
</dbReference>
<comment type="similarity">
    <text evidence="1">Belongs to the aldose epimerase family.</text>
</comment>
<dbReference type="GO" id="GO:0004034">
    <property type="term" value="F:aldose 1-epimerase activity"/>
    <property type="evidence" value="ECO:0007669"/>
    <property type="project" value="TreeGrafter"/>
</dbReference>
<reference evidence="5 6" key="1">
    <citation type="submission" date="2017-04" db="EMBL/GenBank/DDBJ databases">
        <authorList>
            <person name="Afonso C.L."/>
            <person name="Miller P.J."/>
            <person name="Scott M.A."/>
            <person name="Spackman E."/>
            <person name="Goraichik I."/>
            <person name="Dimitrov K.M."/>
            <person name="Suarez D.L."/>
            <person name="Swayne D.E."/>
        </authorList>
    </citation>
    <scope>NUCLEOTIDE SEQUENCE [LARGE SCALE GENOMIC DNA]</scope>
    <source>
        <strain evidence="5 6">609q</strain>
    </source>
</reference>
<gene>
    <name evidence="4" type="ORF">CBF53_03520</name>
    <name evidence="5" type="ORF">CBF70_04520</name>
</gene>